<dbReference type="InterPro" id="IPR026607">
    <property type="entry name" value="DMRT"/>
</dbReference>
<dbReference type="SUPFAM" id="SSF82927">
    <property type="entry name" value="Cysteine-rich DNA binding domain, (DM domain)"/>
    <property type="match status" value="1"/>
</dbReference>
<feature type="domain" description="DM" evidence="7">
    <location>
        <begin position="29"/>
        <end position="72"/>
    </location>
</feature>
<proteinExistence type="predicted"/>
<evidence type="ECO:0000256" key="6">
    <source>
        <dbReference type="SAM" id="MobiDB-lite"/>
    </source>
</evidence>
<evidence type="ECO:0000256" key="5">
    <source>
        <dbReference type="PROSITE-ProRule" id="PRU00070"/>
    </source>
</evidence>
<reference evidence="9" key="1">
    <citation type="submission" date="2010-08" db="EMBL/GenBank/DDBJ databases">
        <authorList>
            <consortium name="Caenorhabditis japonica Sequencing Consortium"/>
            <person name="Wilson R.K."/>
        </authorList>
    </citation>
    <scope>NUCLEOTIDE SEQUENCE [LARGE SCALE GENOMIC DNA]</scope>
    <source>
        <strain evidence="9">DF5081</strain>
    </source>
</reference>
<dbReference type="InterPro" id="IPR036407">
    <property type="entry name" value="DM_DNA-bd_sf"/>
</dbReference>
<dbReference type="Gene3D" id="4.10.1040.10">
    <property type="entry name" value="DM DNA-binding domain"/>
    <property type="match status" value="1"/>
</dbReference>
<dbReference type="Pfam" id="PF00751">
    <property type="entry name" value="DM"/>
    <property type="match status" value="1"/>
</dbReference>
<dbReference type="PANTHER" id="PTHR12322">
    <property type="entry name" value="DOUBLESEX AND MAB-3 RELATED TRANSCRIPTION FACTOR DMRT"/>
    <property type="match status" value="1"/>
</dbReference>
<dbReference type="GO" id="GO:0000978">
    <property type="term" value="F:RNA polymerase II cis-regulatory region sequence-specific DNA binding"/>
    <property type="evidence" value="ECO:0007669"/>
    <property type="project" value="TreeGrafter"/>
</dbReference>
<evidence type="ECO:0000256" key="1">
    <source>
        <dbReference type="ARBA" id="ARBA00022723"/>
    </source>
</evidence>
<comment type="subcellular location">
    <subcellularLocation>
        <location evidence="5">Nucleus</location>
    </subcellularLocation>
</comment>
<dbReference type="InterPro" id="IPR001275">
    <property type="entry name" value="DM_DNA-bd"/>
</dbReference>
<dbReference type="PROSITE" id="PS40000">
    <property type="entry name" value="DM_1"/>
    <property type="match status" value="1"/>
</dbReference>
<dbReference type="PROSITE" id="PS50809">
    <property type="entry name" value="DM_2"/>
    <property type="match status" value="1"/>
</dbReference>
<dbReference type="GO" id="GO:0000981">
    <property type="term" value="F:DNA-binding transcription factor activity, RNA polymerase II-specific"/>
    <property type="evidence" value="ECO:0007669"/>
    <property type="project" value="TreeGrafter"/>
</dbReference>
<dbReference type="GO" id="GO:0046872">
    <property type="term" value="F:metal ion binding"/>
    <property type="evidence" value="ECO:0007669"/>
    <property type="project" value="UniProtKB-KW"/>
</dbReference>
<keyword evidence="1 5" id="KW-0479">Metal-binding</keyword>
<evidence type="ECO:0000256" key="2">
    <source>
        <dbReference type="ARBA" id="ARBA00022833"/>
    </source>
</evidence>
<keyword evidence="4 5" id="KW-0539">Nucleus</keyword>
<dbReference type="GO" id="GO:0007548">
    <property type="term" value="P:sex differentiation"/>
    <property type="evidence" value="ECO:0007669"/>
    <property type="project" value="TreeGrafter"/>
</dbReference>
<accession>A0A8R1I750</accession>
<feature type="DNA-binding region" description="DM" evidence="5">
    <location>
        <begin position="29"/>
        <end position="72"/>
    </location>
</feature>
<keyword evidence="3 5" id="KW-0238">DNA-binding</keyword>
<dbReference type="PANTHER" id="PTHR12322:SF52">
    <property type="entry name" value="DM DOMAIN-CONTAINING PROTEIN"/>
    <property type="match status" value="1"/>
</dbReference>
<protein>
    <submittedName>
        <fullName evidence="8">DM domain-containing protein</fullName>
    </submittedName>
</protein>
<evidence type="ECO:0000259" key="7">
    <source>
        <dbReference type="PROSITE" id="PS50809"/>
    </source>
</evidence>
<feature type="region of interest" description="Disordered" evidence="6">
    <location>
        <begin position="120"/>
        <end position="140"/>
    </location>
</feature>
<keyword evidence="2 5" id="KW-0862">Zinc</keyword>
<dbReference type="SMART" id="SM00301">
    <property type="entry name" value="DM"/>
    <property type="match status" value="1"/>
</dbReference>
<organism evidence="8 9">
    <name type="scientific">Caenorhabditis japonica</name>
    <dbReference type="NCBI Taxonomy" id="281687"/>
    <lineage>
        <taxon>Eukaryota</taxon>
        <taxon>Metazoa</taxon>
        <taxon>Ecdysozoa</taxon>
        <taxon>Nematoda</taxon>
        <taxon>Chromadorea</taxon>
        <taxon>Rhabditida</taxon>
        <taxon>Rhabditina</taxon>
        <taxon>Rhabditomorpha</taxon>
        <taxon>Rhabditoidea</taxon>
        <taxon>Rhabditidae</taxon>
        <taxon>Peloderinae</taxon>
        <taxon>Caenorhabditis</taxon>
    </lineage>
</organism>
<name>A0A8R1I750_CAEJA</name>
<evidence type="ECO:0000313" key="8">
    <source>
        <dbReference type="EnsemblMetazoa" id="CJA18545.1"/>
    </source>
</evidence>
<dbReference type="Proteomes" id="UP000005237">
    <property type="component" value="Unassembled WGS sequence"/>
</dbReference>
<evidence type="ECO:0000313" key="9">
    <source>
        <dbReference type="Proteomes" id="UP000005237"/>
    </source>
</evidence>
<reference evidence="8" key="2">
    <citation type="submission" date="2022-06" db="UniProtKB">
        <authorList>
            <consortium name="EnsemblMetazoa"/>
        </authorList>
    </citation>
    <scope>IDENTIFICATION</scope>
    <source>
        <strain evidence="8">DF5081</strain>
    </source>
</reference>
<dbReference type="GO" id="GO:0005634">
    <property type="term" value="C:nucleus"/>
    <property type="evidence" value="ECO:0007669"/>
    <property type="project" value="UniProtKB-SubCell"/>
</dbReference>
<feature type="compositionally biased region" description="Low complexity" evidence="6">
    <location>
        <begin position="129"/>
        <end position="140"/>
    </location>
</feature>
<dbReference type="AlphaFoldDB" id="A0A8R1I750"/>
<keyword evidence="9" id="KW-1185">Reference proteome</keyword>
<dbReference type="EnsemblMetazoa" id="CJA18545.1">
    <property type="protein sequence ID" value="CJA18545.1"/>
    <property type="gene ID" value="WBGene00137749"/>
</dbReference>
<evidence type="ECO:0000256" key="3">
    <source>
        <dbReference type="ARBA" id="ARBA00023125"/>
    </source>
</evidence>
<sequence length="248" mass="26969">MQAHNQSLLEFEAAEDLVLKKKAMKRLTCRKCEGHGLHAILKGHAGACPFKDCACGTCASVMNMRANALIRRFRHRQPDKSMAVVKTLRSKNGNMRLRIVARGDNDENNQTVQNGTLVTYSNDKNGNQTYTTTSTPSSLRRSSIMTNVSEDRDSVISTPVTTSNSTPSVSPPLLALFGDEEAVPVDPVACIRQLLLKQFETSPSSMSSVGLSLLVQLIQPQSLTASTNFLPPMLFPSSLASQIPVPPL</sequence>
<evidence type="ECO:0000256" key="4">
    <source>
        <dbReference type="ARBA" id="ARBA00023242"/>
    </source>
</evidence>